<reference evidence="1 2" key="1">
    <citation type="submission" date="2018-05" db="EMBL/GenBank/DDBJ databases">
        <authorList>
            <person name="Lanie J.A."/>
            <person name="Ng W.-L."/>
            <person name="Kazmierczak K.M."/>
            <person name="Andrzejewski T.M."/>
            <person name="Davidsen T.M."/>
            <person name="Wayne K.J."/>
            <person name="Tettelin H."/>
            <person name="Glass J.I."/>
            <person name="Rusch D."/>
            <person name="Podicherti R."/>
            <person name="Tsui H.-C.T."/>
            <person name="Winkler M.E."/>
        </authorList>
    </citation>
    <scope>NUCLEOTIDE SEQUENCE [LARGE SCALE GENOMIC DNA]</scope>
    <source>
        <strain evidence="1 2">BUT-10</strain>
    </source>
</reference>
<name>A0A328BS18_9CAUL</name>
<evidence type="ECO:0000313" key="1">
    <source>
        <dbReference type="EMBL" id="RAK68796.1"/>
    </source>
</evidence>
<proteinExistence type="predicted"/>
<dbReference type="AlphaFoldDB" id="A0A328BS18"/>
<gene>
    <name evidence="1" type="ORF">DJ019_01935</name>
</gene>
<dbReference type="Proteomes" id="UP000249524">
    <property type="component" value="Unassembled WGS sequence"/>
</dbReference>
<organism evidence="1 2">
    <name type="scientific">Phenylobacterium kunshanense</name>
    <dbReference type="NCBI Taxonomy" id="1445034"/>
    <lineage>
        <taxon>Bacteria</taxon>
        <taxon>Pseudomonadati</taxon>
        <taxon>Pseudomonadota</taxon>
        <taxon>Alphaproteobacteria</taxon>
        <taxon>Caulobacterales</taxon>
        <taxon>Caulobacteraceae</taxon>
        <taxon>Phenylobacterium</taxon>
    </lineage>
</organism>
<accession>A0A328BS18</accession>
<protein>
    <submittedName>
        <fullName evidence="1">Uncharacterized protein</fullName>
    </submittedName>
</protein>
<comment type="caution">
    <text evidence="1">The sequence shown here is derived from an EMBL/GenBank/DDBJ whole genome shotgun (WGS) entry which is preliminary data.</text>
</comment>
<evidence type="ECO:0000313" key="2">
    <source>
        <dbReference type="Proteomes" id="UP000249524"/>
    </source>
</evidence>
<keyword evidence="2" id="KW-1185">Reference proteome</keyword>
<sequence length="127" mass="13917">MAPPKMRVRAKSKAKVWSAWTAARKLALPKTILAGFARYKSMDTDLPRSGGPGLHIWLKDRAWEPWVGGVETDRAASWTESEWSIAMRIWRETGTWGEGIGAPPGQPGCRVPARLLVQPAHTTGATA</sequence>
<dbReference type="EMBL" id="QFYS01000001">
    <property type="protein sequence ID" value="RAK68796.1"/>
    <property type="molecule type" value="Genomic_DNA"/>
</dbReference>